<dbReference type="Proteomes" id="UP001227162">
    <property type="component" value="Unassembled WGS sequence"/>
</dbReference>
<dbReference type="RefSeq" id="WP_317624159.1">
    <property type="nucleotide sequence ID" value="NZ_JANFFA010000001.1"/>
</dbReference>
<evidence type="ECO:0000313" key="1">
    <source>
        <dbReference type="EMBL" id="MDQ2092534.1"/>
    </source>
</evidence>
<accession>A0AAJ1U3X1</accession>
<dbReference type="InterPro" id="IPR011739">
    <property type="entry name" value="GTA_rcc01693"/>
</dbReference>
<gene>
    <name evidence="1" type="ORF">NOI20_00245</name>
</gene>
<dbReference type="EMBL" id="JANFFA010000001">
    <property type="protein sequence ID" value="MDQ2092534.1"/>
    <property type="molecule type" value="Genomic_DNA"/>
</dbReference>
<organism evidence="1 2">
    <name type="scientific">Rhodalgimonas zhirmunskyi</name>
    <dbReference type="NCBI Taxonomy" id="2964767"/>
    <lineage>
        <taxon>Bacteria</taxon>
        <taxon>Pseudomonadati</taxon>
        <taxon>Pseudomonadota</taxon>
        <taxon>Alphaproteobacteria</taxon>
        <taxon>Rhodobacterales</taxon>
        <taxon>Roseobacteraceae</taxon>
        <taxon>Rhodalgimonas</taxon>
    </lineage>
</organism>
<evidence type="ECO:0000313" key="2">
    <source>
        <dbReference type="Proteomes" id="UP001227162"/>
    </source>
</evidence>
<protein>
    <submittedName>
        <fullName evidence="1">Phage tail assembly chaperone</fullName>
    </submittedName>
</protein>
<name>A0AAJ1U3X1_9RHOB</name>
<comment type="caution">
    <text evidence="1">The sequence shown here is derived from an EMBL/GenBank/DDBJ whole genome shotgun (WGS) entry which is preliminary data.</text>
</comment>
<sequence length="82" mass="8784">MGETTREGRFDWPTLMRAGMKGLGLRPAEFWVLTPAELQFLLGDKQGAAPMGHARLSELLAAYPDAIGPGMAGPQDQGEKDG</sequence>
<dbReference type="NCBIfam" id="TIGR02216">
    <property type="entry name" value="phage_TIGR02216"/>
    <property type="match status" value="1"/>
</dbReference>
<dbReference type="InterPro" id="IPR019056">
    <property type="entry name" value="Phage_TAC_6"/>
</dbReference>
<reference evidence="1" key="2">
    <citation type="submission" date="2023-04" db="EMBL/GenBank/DDBJ databases">
        <title>'Rhodoalgimonas zhirmunskyi' gen. nov., isolated from a red alga.</title>
        <authorList>
            <person name="Nedashkovskaya O.I."/>
            <person name="Otstavnykh N.Y."/>
            <person name="Bystritskaya E.P."/>
            <person name="Balabanova L.A."/>
            <person name="Isaeva M.P."/>
        </authorList>
    </citation>
    <scope>NUCLEOTIDE SEQUENCE</scope>
    <source>
        <strain evidence="1">10Alg 79</strain>
    </source>
</reference>
<dbReference type="Pfam" id="PF09550">
    <property type="entry name" value="Phage_TAC_6"/>
    <property type="match status" value="1"/>
</dbReference>
<proteinExistence type="predicted"/>
<reference evidence="1" key="1">
    <citation type="submission" date="2022-07" db="EMBL/GenBank/DDBJ databases">
        <authorList>
            <person name="Otstavnykh N."/>
            <person name="Isaeva M."/>
            <person name="Bystritskaya E."/>
        </authorList>
    </citation>
    <scope>NUCLEOTIDE SEQUENCE</scope>
    <source>
        <strain evidence="1">10Alg 79</strain>
    </source>
</reference>
<keyword evidence="2" id="KW-1185">Reference proteome</keyword>
<dbReference type="AlphaFoldDB" id="A0AAJ1U3X1"/>